<dbReference type="PANTHER" id="PTHR21398">
    <property type="entry name" value="AGAP007094-PA"/>
    <property type="match status" value="1"/>
</dbReference>
<dbReference type="RefSeq" id="XP_017872957.1">
    <property type="nucleotide sequence ID" value="XM_018017468.1"/>
</dbReference>
<accession>A0ABM1Q0H1</accession>
<dbReference type="Proteomes" id="UP000694904">
    <property type="component" value="Unplaced"/>
</dbReference>
<evidence type="ECO:0000313" key="1">
    <source>
        <dbReference type="Proteomes" id="UP000694904"/>
    </source>
</evidence>
<dbReference type="SMART" id="SM00718">
    <property type="entry name" value="DM4_12"/>
    <property type="match status" value="1"/>
</dbReference>
<gene>
    <name evidence="2" type="primary">LOC108620562</name>
</gene>
<dbReference type="InterPro" id="IPR006631">
    <property type="entry name" value="DM4_12"/>
</dbReference>
<organism evidence="1 2">
    <name type="scientific">Drosophila arizonae</name>
    <name type="common">Fruit fly</name>
    <dbReference type="NCBI Taxonomy" id="7263"/>
    <lineage>
        <taxon>Eukaryota</taxon>
        <taxon>Metazoa</taxon>
        <taxon>Ecdysozoa</taxon>
        <taxon>Arthropoda</taxon>
        <taxon>Hexapoda</taxon>
        <taxon>Insecta</taxon>
        <taxon>Pterygota</taxon>
        <taxon>Neoptera</taxon>
        <taxon>Endopterygota</taxon>
        <taxon>Diptera</taxon>
        <taxon>Brachycera</taxon>
        <taxon>Muscomorpha</taxon>
        <taxon>Ephydroidea</taxon>
        <taxon>Drosophilidae</taxon>
        <taxon>Drosophila</taxon>
    </lineage>
</organism>
<keyword evidence="1" id="KW-1185">Reference proteome</keyword>
<dbReference type="Pfam" id="PF07841">
    <property type="entry name" value="DM4_12"/>
    <property type="match status" value="1"/>
</dbReference>
<name>A0ABM1Q0H1_DROAR</name>
<dbReference type="GeneID" id="108620562"/>
<protein>
    <submittedName>
        <fullName evidence="2">Uncharacterized protein LOC108620562</fullName>
    </submittedName>
</protein>
<proteinExistence type="predicted"/>
<evidence type="ECO:0000313" key="2">
    <source>
        <dbReference type="RefSeq" id="XP_017872957.1"/>
    </source>
</evidence>
<dbReference type="PANTHER" id="PTHR21398:SF11">
    <property type="entry name" value="HDC15381-RELATED"/>
    <property type="match status" value="1"/>
</dbReference>
<reference evidence="2" key="1">
    <citation type="submission" date="2025-08" db="UniProtKB">
        <authorList>
            <consortium name="RefSeq"/>
        </authorList>
    </citation>
    <scope>IDENTIFICATION</scope>
    <source>
        <tissue evidence="2">Whole organism</tissue>
    </source>
</reference>
<sequence length="235" mass="26314">MIFPALCALHTQLSLQFAMHFTICLLSLFGLLPVLHCSYDVIAPAQNLTAYLLARQKRHQLIYLSGSSIRLLLGPVIGVQLDDPVKWRSFVEFMAVHLGGYNLPSAPLYPWDKWDAVFSRSLKEKIRQLDASHEDDTRLFAYAALEHYMDNASSVPGRGRQCLLRAMCENAQVHHHVGIIAELLNLLLTPGKARLDQHYKEAHAAGLAGVDCLHQFHGCPRGASFLDELTVDVNY</sequence>